<evidence type="ECO:0000256" key="1">
    <source>
        <dbReference type="SAM" id="MobiDB-lite"/>
    </source>
</evidence>
<proteinExistence type="predicted"/>
<feature type="compositionally biased region" description="Polar residues" evidence="1">
    <location>
        <begin position="293"/>
        <end position="307"/>
    </location>
</feature>
<protein>
    <submittedName>
        <fullName evidence="2">Proline-rich 36-like isoform X4</fullName>
    </submittedName>
</protein>
<feature type="compositionally biased region" description="Polar residues" evidence="1">
    <location>
        <begin position="100"/>
        <end position="114"/>
    </location>
</feature>
<dbReference type="PANTHER" id="PTHR35538">
    <property type="entry name" value="LIG_CHAN-GLU_BD DOMAIN-CONTAINING PROTEIN"/>
    <property type="match status" value="1"/>
</dbReference>
<keyword evidence="3" id="KW-1185">Reference proteome</keyword>
<dbReference type="PANTHER" id="PTHR35538:SF6">
    <property type="entry name" value="EF-HAND DOMAIN-CONTAINING PROTEIN"/>
    <property type="match status" value="1"/>
</dbReference>
<feature type="compositionally biased region" description="Low complexity" evidence="1">
    <location>
        <begin position="262"/>
        <end position="279"/>
    </location>
</feature>
<dbReference type="AlphaFoldDB" id="A0A498MBY6"/>
<reference evidence="2 3" key="1">
    <citation type="submission" date="2018-03" db="EMBL/GenBank/DDBJ databases">
        <title>Draft genome sequence of Rohu Carp (Labeo rohita).</title>
        <authorList>
            <person name="Das P."/>
            <person name="Kushwaha B."/>
            <person name="Joshi C.G."/>
            <person name="Kumar D."/>
            <person name="Nagpure N.S."/>
            <person name="Sahoo L."/>
            <person name="Das S.P."/>
            <person name="Bit A."/>
            <person name="Patnaik S."/>
            <person name="Meher P.K."/>
            <person name="Jayasankar P."/>
            <person name="Koringa P.G."/>
            <person name="Patel N.V."/>
            <person name="Hinsu A.T."/>
            <person name="Kumar R."/>
            <person name="Pandey M."/>
            <person name="Agarwal S."/>
            <person name="Srivastava S."/>
            <person name="Singh M."/>
            <person name="Iquebal M.A."/>
            <person name="Jaiswal S."/>
            <person name="Angadi U.B."/>
            <person name="Kumar N."/>
            <person name="Raza M."/>
            <person name="Shah T.M."/>
            <person name="Rai A."/>
            <person name="Jena J.K."/>
        </authorList>
    </citation>
    <scope>NUCLEOTIDE SEQUENCE [LARGE SCALE GENOMIC DNA]</scope>
    <source>
        <strain evidence="2">DASCIFA01</strain>
        <tissue evidence="2">Testis</tissue>
    </source>
</reference>
<organism evidence="2 3">
    <name type="scientific">Labeo rohita</name>
    <name type="common">Indian major carp</name>
    <name type="synonym">Cyprinus rohita</name>
    <dbReference type="NCBI Taxonomy" id="84645"/>
    <lineage>
        <taxon>Eukaryota</taxon>
        <taxon>Metazoa</taxon>
        <taxon>Chordata</taxon>
        <taxon>Craniata</taxon>
        <taxon>Vertebrata</taxon>
        <taxon>Euteleostomi</taxon>
        <taxon>Actinopterygii</taxon>
        <taxon>Neopterygii</taxon>
        <taxon>Teleostei</taxon>
        <taxon>Ostariophysi</taxon>
        <taxon>Cypriniformes</taxon>
        <taxon>Cyprinidae</taxon>
        <taxon>Labeoninae</taxon>
        <taxon>Labeonini</taxon>
        <taxon>Labeo</taxon>
    </lineage>
</organism>
<comment type="caution">
    <text evidence="2">The sequence shown here is derived from an EMBL/GenBank/DDBJ whole genome shotgun (WGS) entry which is preliminary data.</text>
</comment>
<feature type="region of interest" description="Disordered" evidence="1">
    <location>
        <begin position="132"/>
        <end position="158"/>
    </location>
</feature>
<evidence type="ECO:0000313" key="3">
    <source>
        <dbReference type="Proteomes" id="UP000290572"/>
    </source>
</evidence>
<feature type="region of interest" description="Disordered" evidence="1">
    <location>
        <begin position="100"/>
        <end position="119"/>
    </location>
</feature>
<dbReference type="EMBL" id="QBIY01012739">
    <property type="protein sequence ID" value="RXN17760.1"/>
    <property type="molecule type" value="Genomic_DNA"/>
</dbReference>
<accession>A0A498MBY6</accession>
<sequence length="532" mass="59027">MGVFRPSVGSQAEMKFRTRVQAGVQYSFFGPTLQVPHIAHSETDDLRGAKYVTSVNRDRDRQRNREMSVVMDESLLEPWATGTIILLLLCETSCPVEQSTASYDESSMEGTPDSQSDRSQSDIFAELDDLAPHSSSCVSPDHPAGSQTDRSSPTTDLSPGLAALTVGCDSGDLGSLSRVQLLLLERRGSESPGSIPSPEWCRTPDGDEYEPGLRVWSSGIPQYYQSTVLDNRKPLSGRNSGQDSLATFKGRRKRPGLISVESGSRTSSCSFSSTVSESSSKNRGKPTCEDQESPTNGGTILVSQCPESSGHAEKHRIRSDRLREKRKRKKEIKKKEERKNKALQIYSKLQDGKDLTEPTHQSPCSKFEDFDFLAKYCILSQEKLSVYKRAFEAILELVDFRVTEGLTDLRLFAVVASLAQKIATLDDFMRSLISEMDFKSLEMKLYKAKQLFLFLLEAQTGSAVVPEGCIGAEQLLVELKAGGIRPEHEASVRRELRNLRSLDILDFLAHLPLFILIHNSVIANPFDDSSNL</sequence>
<feature type="compositionally biased region" description="Polar residues" evidence="1">
    <location>
        <begin position="145"/>
        <end position="157"/>
    </location>
</feature>
<name>A0A498MBY6_LABRO</name>
<dbReference type="Proteomes" id="UP000290572">
    <property type="component" value="Unassembled WGS sequence"/>
</dbReference>
<evidence type="ECO:0000313" key="2">
    <source>
        <dbReference type="EMBL" id="RXN17760.1"/>
    </source>
</evidence>
<feature type="region of interest" description="Disordered" evidence="1">
    <location>
        <begin position="231"/>
        <end position="338"/>
    </location>
</feature>
<gene>
    <name evidence="2" type="ORF">ROHU_026607</name>
</gene>
<feature type="compositionally biased region" description="Basic residues" evidence="1">
    <location>
        <begin position="313"/>
        <end position="332"/>
    </location>
</feature>
<dbReference type="STRING" id="84645.A0A498MBY6"/>